<dbReference type="PIRSF" id="PIRSF500217">
    <property type="entry name" value="AlgI"/>
    <property type="match status" value="1"/>
</dbReference>
<evidence type="ECO:0000256" key="8">
    <source>
        <dbReference type="ARBA" id="ARBA00023315"/>
    </source>
</evidence>
<dbReference type="InterPro" id="IPR028362">
    <property type="entry name" value="AlgI"/>
</dbReference>
<name>A0ABN6WZA0_9BACT</name>
<evidence type="ECO:0000256" key="2">
    <source>
        <dbReference type="ARBA" id="ARBA00010323"/>
    </source>
</evidence>
<accession>A0ABN6WZA0</accession>
<comment type="subcellular location">
    <subcellularLocation>
        <location evidence="1">Cell membrane</location>
        <topology evidence="1">Multi-pass membrane protein</topology>
    </subcellularLocation>
</comment>
<evidence type="ECO:0000256" key="3">
    <source>
        <dbReference type="ARBA" id="ARBA00022475"/>
    </source>
</evidence>
<proteinExistence type="inferred from homology"/>
<feature type="transmembrane region" description="Helical" evidence="10">
    <location>
        <begin position="192"/>
        <end position="217"/>
    </location>
</feature>
<keyword evidence="8 9" id="KW-0012">Acyltransferase</keyword>
<evidence type="ECO:0000313" key="12">
    <source>
        <dbReference type="Proteomes" id="UP001321445"/>
    </source>
</evidence>
<feature type="transmembrane region" description="Helical" evidence="10">
    <location>
        <begin position="315"/>
        <end position="339"/>
    </location>
</feature>
<feature type="transmembrane region" description="Helical" evidence="10">
    <location>
        <begin position="30"/>
        <end position="47"/>
    </location>
</feature>
<feature type="transmembrane region" description="Helical" evidence="10">
    <location>
        <begin position="120"/>
        <end position="139"/>
    </location>
</feature>
<sequence>MLFNSYEYIFLFLPASFFLYFYLHKLRLALAAKTFLIGTSLFFYAWWETSYLIIILISVFFNFMVGNFVSKNFPISAKRKKTLLLFGITANLALLGYFKYTDFLLENLNLLFDLSLPYQHIVLPLAISFFTFQQIAYLVDAYRGDKKNYSFLDYSLFVTFFPQLIAGPIVHHKEMMPQFASKYNWVIRHKNIVLGLFIFSIGLFKKVIIADSFAIWANRGFDIAHSLNMLEAWFTSLAYTIQLYFDFSGYTDMAIGAALLFNIRLPINFYSPYKALNIRDFWRRWHITLTRFLRDYLYITLGGNRSGTLKTYRNIIIVFLLGGIWHGAGWTFVVWGLLHGIALVTHRIWQLFAFTMPRWLAWFVTFNFVNISWVFFRAKDFNDAVKVLKGMFLGDLILPAALLGKLHFLNSFGVKFGAYLDAVGAGAEEILKMVVMLAVVLFAKNSIQLTFESNISYAKMFYSAILFIVSVLSMNKISEFIYFNF</sequence>
<keyword evidence="5 10" id="KW-0812">Transmembrane</keyword>
<dbReference type="Pfam" id="PF03062">
    <property type="entry name" value="MBOAT"/>
    <property type="match status" value="1"/>
</dbReference>
<dbReference type="InterPro" id="IPR004299">
    <property type="entry name" value="MBOAT_fam"/>
</dbReference>
<evidence type="ECO:0000256" key="4">
    <source>
        <dbReference type="ARBA" id="ARBA00022679"/>
    </source>
</evidence>
<dbReference type="Proteomes" id="UP001321445">
    <property type="component" value="Chromosome"/>
</dbReference>
<feature type="transmembrane region" description="Helical" evidence="10">
    <location>
        <begin position="53"/>
        <end position="70"/>
    </location>
</feature>
<dbReference type="PANTHER" id="PTHR13285">
    <property type="entry name" value="ACYLTRANSFERASE"/>
    <property type="match status" value="1"/>
</dbReference>
<evidence type="ECO:0000256" key="10">
    <source>
        <dbReference type="SAM" id="Phobius"/>
    </source>
</evidence>
<feature type="transmembrane region" description="Helical" evidence="10">
    <location>
        <begin position="82"/>
        <end position="100"/>
    </location>
</feature>
<evidence type="ECO:0000256" key="6">
    <source>
        <dbReference type="ARBA" id="ARBA00022989"/>
    </source>
</evidence>
<keyword evidence="3 9" id="KW-1003">Cell membrane</keyword>
<reference evidence="11 12" key="1">
    <citation type="submission" date="2023-03" db="EMBL/GenBank/DDBJ databases">
        <title>Description of Hydrogenimonas sp. ISO32.</title>
        <authorList>
            <person name="Mino S."/>
            <person name="Fukazawa S."/>
            <person name="Sawabe T."/>
        </authorList>
    </citation>
    <scope>NUCLEOTIDE SEQUENCE [LARGE SCALE GENOMIC DNA]</scope>
    <source>
        <strain evidence="11 12">ISO32</strain>
    </source>
</reference>
<feature type="transmembrane region" description="Helical" evidence="10">
    <location>
        <begin position="430"/>
        <end position="449"/>
    </location>
</feature>
<dbReference type="EMBL" id="AP027370">
    <property type="protein sequence ID" value="BDY13582.1"/>
    <property type="molecule type" value="Genomic_DNA"/>
</dbReference>
<keyword evidence="7 9" id="KW-0472">Membrane</keyword>
<feature type="transmembrane region" description="Helical" evidence="10">
    <location>
        <begin position="390"/>
        <end position="410"/>
    </location>
</feature>
<protein>
    <submittedName>
        <fullName evidence="11">Peptidoglycan O-acetyltransferase</fullName>
    </submittedName>
</protein>
<keyword evidence="12" id="KW-1185">Reference proteome</keyword>
<evidence type="ECO:0000256" key="9">
    <source>
        <dbReference type="PIRNR" id="PIRNR016636"/>
    </source>
</evidence>
<gene>
    <name evidence="11" type="primary">patA</name>
    <name evidence="11" type="ORF">HCR_18940</name>
</gene>
<dbReference type="PIRSF" id="PIRSF016636">
    <property type="entry name" value="AlgI_DltB"/>
    <property type="match status" value="1"/>
</dbReference>
<dbReference type="PANTHER" id="PTHR13285:SF23">
    <property type="entry name" value="TEICHOIC ACID D-ALANYLTRANSFERASE"/>
    <property type="match status" value="1"/>
</dbReference>
<evidence type="ECO:0000256" key="7">
    <source>
        <dbReference type="ARBA" id="ARBA00023136"/>
    </source>
</evidence>
<feature type="transmembrane region" description="Helical" evidence="10">
    <location>
        <begin position="6"/>
        <end position="23"/>
    </location>
</feature>
<keyword evidence="6 10" id="KW-1133">Transmembrane helix</keyword>
<dbReference type="InterPro" id="IPR024194">
    <property type="entry name" value="Ac/AlaTfrase_AlgI/DltB"/>
</dbReference>
<organism evidence="11 12">
    <name type="scientific">Hydrogenimonas cancrithermarum</name>
    <dbReference type="NCBI Taxonomy" id="2993563"/>
    <lineage>
        <taxon>Bacteria</taxon>
        <taxon>Pseudomonadati</taxon>
        <taxon>Campylobacterota</taxon>
        <taxon>Epsilonproteobacteria</taxon>
        <taxon>Campylobacterales</taxon>
        <taxon>Hydrogenimonadaceae</taxon>
        <taxon>Hydrogenimonas</taxon>
    </lineage>
</organism>
<dbReference type="InterPro" id="IPR051085">
    <property type="entry name" value="MB_O-acyltransferase"/>
</dbReference>
<feature type="transmembrane region" description="Helical" evidence="10">
    <location>
        <begin position="461"/>
        <end position="483"/>
    </location>
</feature>
<comment type="similarity">
    <text evidence="2 9">Belongs to the membrane-bound acyltransferase family.</text>
</comment>
<dbReference type="RefSeq" id="WP_286336531.1">
    <property type="nucleotide sequence ID" value="NZ_AP027370.1"/>
</dbReference>
<evidence type="ECO:0000256" key="5">
    <source>
        <dbReference type="ARBA" id="ARBA00022692"/>
    </source>
</evidence>
<keyword evidence="4 9" id="KW-0808">Transferase</keyword>
<evidence type="ECO:0000313" key="11">
    <source>
        <dbReference type="EMBL" id="BDY13582.1"/>
    </source>
</evidence>
<feature type="transmembrane region" description="Helical" evidence="10">
    <location>
        <begin position="359"/>
        <end position="378"/>
    </location>
</feature>
<feature type="transmembrane region" description="Helical" evidence="10">
    <location>
        <begin position="151"/>
        <end position="172"/>
    </location>
</feature>
<evidence type="ECO:0000256" key="1">
    <source>
        <dbReference type="ARBA" id="ARBA00004651"/>
    </source>
</evidence>